<dbReference type="EMBL" id="JAJSOW010000108">
    <property type="protein sequence ID" value="KAI9153929.1"/>
    <property type="molecule type" value="Genomic_DNA"/>
</dbReference>
<protein>
    <recommendedName>
        <fullName evidence="1">Transposase-associated domain-containing protein</fullName>
    </recommendedName>
</protein>
<accession>A0AAD5I7H3</accession>
<feature type="domain" description="Transposase-associated" evidence="1">
    <location>
        <begin position="3"/>
        <end position="75"/>
    </location>
</feature>
<sequence>MDKLWMKTDRLSKEYVDGVEMLIVFALDHTSNPERILCPCQGCLNLKFQTSTEIKYHLFSKGMDQRYQKWIWHGESYPSRVFTSGKTTFVEPPRYKEDVNMVEMVHDAFEFCKEDPKSFQSRLEDAEKLLFPSCTKYTKLFALMKLYNLKGKYGWSDNSFSDWLSALTDMILDGNEMP</sequence>
<gene>
    <name evidence="2" type="ORF">LWI28_018647</name>
</gene>
<reference evidence="2" key="1">
    <citation type="journal article" date="2022" name="Plant J.">
        <title>Strategies of tolerance reflected in two North American maple genomes.</title>
        <authorList>
            <person name="McEvoy S.L."/>
            <person name="Sezen U.U."/>
            <person name="Trouern-Trend A."/>
            <person name="McMahon S.M."/>
            <person name="Schaberg P.G."/>
            <person name="Yang J."/>
            <person name="Wegrzyn J.L."/>
            <person name="Swenson N.G."/>
        </authorList>
    </citation>
    <scope>NUCLEOTIDE SEQUENCE</scope>
    <source>
        <strain evidence="2">91603</strain>
    </source>
</reference>
<evidence type="ECO:0000313" key="3">
    <source>
        <dbReference type="Proteomes" id="UP001064489"/>
    </source>
</evidence>
<dbReference type="Proteomes" id="UP001064489">
    <property type="component" value="Chromosome 11"/>
</dbReference>
<keyword evidence="3" id="KW-1185">Reference proteome</keyword>
<dbReference type="AlphaFoldDB" id="A0AAD5I7H3"/>
<evidence type="ECO:0000313" key="2">
    <source>
        <dbReference type="EMBL" id="KAI9153929.1"/>
    </source>
</evidence>
<organism evidence="2 3">
    <name type="scientific">Acer negundo</name>
    <name type="common">Box elder</name>
    <dbReference type="NCBI Taxonomy" id="4023"/>
    <lineage>
        <taxon>Eukaryota</taxon>
        <taxon>Viridiplantae</taxon>
        <taxon>Streptophyta</taxon>
        <taxon>Embryophyta</taxon>
        <taxon>Tracheophyta</taxon>
        <taxon>Spermatophyta</taxon>
        <taxon>Magnoliopsida</taxon>
        <taxon>eudicotyledons</taxon>
        <taxon>Gunneridae</taxon>
        <taxon>Pentapetalae</taxon>
        <taxon>rosids</taxon>
        <taxon>malvids</taxon>
        <taxon>Sapindales</taxon>
        <taxon>Sapindaceae</taxon>
        <taxon>Hippocastanoideae</taxon>
        <taxon>Acereae</taxon>
        <taxon>Acer</taxon>
    </lineage>
</organism>
<comment type="caution">
    <text evidence="2">The sequence shown here is derived from an EMBL/GenBank/DDBJ whole genome shotgun (WGS) entry which is preliminary data.</text>
</comment>
<proteinExistence type="predicted"/>
<dbReference type="Pfam" id="PF13963">
    <property type="entry name" value="Transpos_assoc"/>
    <property type="match status" value="1"/>
</dbReference>
<evidence type="ECO:0000259" key="1">
    <source>
        <dbReference type="Pfam" id="PF13963"/>
    </source>
</evidence>
<dbReference type="InterPro" id="IPR029480">
    <property type="entry name" value="Transpos_assoc"/>
</dbReference>
<reference evidence="2" key="2">
    <citation type="submission" date="2023-02" db="EMBL/GenBank/DDBJ databases">
        <authorList>
            <person name="Swenson N.G."/>
            <person name="Wegrzyn J.L."/>
            <person name="Mcevoy S.L."/>
        </authorList>
    </citation>
    <scope>NUCLEOTIDE SEQUENCE</scope>
    <source>
        <strain evidence="2">91603</strain>
        <tissue evidence="2">Leaf</tissue>
    </source>
</reference>
<name>A0AAD5I7H3_ACENE</name>